<evidence type="ECO:0000256" key="10">
    <source>
        <dbReference type="ARBA" id="ARBA00022676"/>
    </source>
</evidence>
<proteinExistence type="inferred from homology"/>
<evidence type="ECO:0000256" key="5">
    <source>
        <dbReference type="ARBA" id="ARBA00011496"/>
    </source>
</evidence>
<name>F2K1B2_MARM1</name>
<dbReference type="PANTHER" id="PTHR21403">
    <property type="entry name" value="ATP PHOSPHORIBOSYLTRANSFERASE ATP-PRTASE"/>
    <property type="match status" value="1"/>
</dbReference>
<dbReference type="InterPro" id="IPR018198">
    <property type="entry name" value="ATP_PRibTrfase_CS"/>
</dbReference>
<evidence type="ECO:0000256" key="12">
    <source>
        <dbReference type="ARBA" id="ARBA00022741"/>
    </source>
</evidence>
<comment type="similarity">
    <text evidence="4 16">Belongs to the ATP phosphoribosyltransferase family. Short subfamily.</text>
</comment>
<dbReference type="GO" id="GO:0005737">
    <property type="term" value="C:cytoplasm"/>
    <property type="evidence" value="ECO:0007669"/>
    <property type="project" value="UniProtKB-SubCell"/>
</dbReference>
<dbReference type="STRING" id="717774.Marme_1787"/>
<evidence type="ECO:0000256" key="3">
    <source>
        <dbReference type="ARBA" id="ARBA00004667"/>
    </source>
</evidence>
<dbReference type="KEGG" id="mme:Marme_1787"/>
<dbReference type="InterPro" id="IPR001348">
    <property type="entry name" value="ATP_PRibTrfase_HisG"/>
</dbReference>
<comment type="subunit">
    <text evidence="5 16">Heteromultimer composed of HisG and HisZ subunits.</text>
</comment>
<dbReference type="FunFam" id="3.40.190.10:FF:000011">
    <property type="entry name" value="ATP phosphoribosyltransferase"/>
    <property type="match status" value="1"/>
</dbReference>
<dbReference type="SUPFAM" id="SSF53850">
    <property type="entry name" value="Periplasmic binding protein-like II"/>
    <property type="match status" value="1"/>
</dbReference>
<dbReference type="AlphaFoldDB" id="F2K1B2"/>
<dbReference type="GO" id="GO:0000105">
    <property type="term" value="P:L-histidine biosynthetic process"/>
    <property type="evidence" value="ECO:0007669"/>
    <property type="project" value="UniProtKB-UniRule"/>
</dbReference>
<dbReference type="NCBIfam" id="TIGR00070">
    <property type="entry name" value="hisG"/>
    <property type="match status" value="1"/>
</dbReference>
<evidence type="ECO:0000256" key="15">
    <source>
        <dbReference type="ARBA" id="ARBA00024861"/>
    </source>
</evidence>
<keyword evidence="19" id="KW-1185">Reference proteome</keyword>
<dbReference type="Proteomes" id="UP000001062">
    <property type="component" value="Chromosome"/>
</dbReference>
<keyword evidence="12 16" id="KW-0547">Nucleotide-binding</keyword>
<dbReference type="Pfam" id="PF01634">
    <property type="entry name" value="HisG"/>
    <property type="match status" value="1"/>
</dbReference>
<dbReference type="Gene3D" id="3.40.190.10">
    <property type="entry name" value="Periplasmic binding protein-like II"/>
    <property type="match status" value="2"/>
</dbReference>
<dbReference type="InterPro" id="IPR013820">
    <property type="entry name" value="ATP_PRibTrfase_cat"/>
</dbReference>
<comment type="subcellular location">
    <subcellularLocation>
        <location evidence="2 16">Cytoplasm</location>
    </subcellularLocation>
</comment>
<comment type="catalytic activity">
    <reaction evidence="1 16">
        <text>1-(5-phospho-beta-D-ribosyl)-ATP + diphosphate = 5-phospho-alpha-D-ribose 1-diphosphate + ATP</text>
        <dbReference type="Rhea" id="RHEA:18473"/>
        <dbReference type="ChEBI" id="CHEBI:30616"/>
        <dbReference type="ChEBI" id="CHEBI:33019"/>
        <dbReference type="ChEBI" id="CHEBI:58017"/>
        <dbReference type="ChEBI" id="CHEBI:73183"/>
        <dbReference type="EC" id="2.4.2.17"/>
    </reaction>
</comment>
<evidence type="ECO:0000256" key="7">
    <source>
        <dbReference type="ARBA" id="ARBA00020998"/>
    </source>
</evidence>
<feature type="domain" description="ATP phosphoribosyltransferase catalytic" evidence="17">
    <location>
        <begin position="74"/>
        <end position="225"/>
    </location>
</feature>
<dbReference type="eggNOG" id="COG0040">
    <property type="taxonomic scope" value="Bacteria"/>
</dbReference>
<evidence type="ECO:0000256" key="14">
    <source>
        <dbReference type="ARBA" id="ARBA00023102"/>
    </source>
</evidence>
<evidence type="ECO:0000256" key="2">
    <source>
        <dbReference type="ARBA" id="ARBA00004496"/>
    </source>
</evidence>
<evidence type="ECO:0000256" key="8">
    <source>
        <dbReference type="ARBA" id="ARBA00022490"/>
    </source>
</evidence>
<evidence type="ECO:0000256" key="1">
    <source>
        <dbReference type="ARBA" id="ARBA00000915"/>
    </source>
</evidence>
<protein>
    <recommendedName>
        <fullName evidence="7 16">ATP phosphoribosyltransferase</fullName>
        <shortName evidence="16">ATP-PRT</shortName>
        <shortName evidence="16">ATP-PRTase</shortName>
        <ecNumber evidence="6 16">2.4.2.17</ecNumber>
    </recommendedName>
</protein>
<dbReference type="EC" id="2.4.2.17" evidence="6 16"/>
<evidence type="ECO:0000256" key="6">
    <source>
        <dbReference type="ARBA" id="ARBA00011946"/>
    </source>
</evidence>
<accession>F2K1B2</accession>
<dbReference type="PROSITE" id="PS01316">
    <property type="entry name" value="ATP_P_PHORIBOSYLTR"/>
    <property type="match status" value="1"/>
</dbReference>
<dbReference type="GO" id="GO:0003879">
    <property type="term" value="F:ATP phosphoribosyltransferase activity"/>
    <property type="evidence" value="ECO:0007669"/>
    <property type="project" value="UniProtKB-UniRule"/>
</dbReference>
<keyword evidence="14 16" id="KW-0368">Histidine biosynthesis</keyword>
<dbReference type="PATRIC" id="fig|717774.3.peg.1844"/>
<keyword evidence="13 16" id="KW-0067">ATP-binding</keyword>
<evidence type="ECO:0000256" key="9">
    <source>
        <dbReference type="ARBA" id="ARBA00022605"/>
    </source>
</evidence>
<dbReference type="GO" id="GO:0005524">
    <property type="term" value="F:ATP binding"/>
    <property type="evidence" value="ECO:0007669"/>
    <property type="project" value="UniProtKB-KW"/>
</dbReference>
<organism evidence="18 19">
    <name type="scientific">Marinomonas mediterranea (strain ATCC 700492 / JCM 21426 / NBRC 103028 / MMB-1)</name>
    <dbReference type="NCBI Taxonomy" id="717774"/>
    <lineage>
        <taxon>Bacteria</taxon>
        <taxon>Pseudomonadati</taxon>
        <taxon>Pseudomonadota</taxon>
        <taxon>Gammaproteobacteria</taxon>
        <taxon>Oceanospirillales</taxon>
        <taxon>Oceanospirillaceae</taxon>
        <taxon>Marinomonas</taxon>
    </lineage>
</organism>
<keyword evidence="9 16" id="KW-0028">Amino-acid biosynthesis</keyword>
<dbReference type="HOGENOM" id="CLU_038115_2_0_6"/>
<comment type="domain">
    <text evidence="16">Lacks the C-terminal regulatory region which is replaced by HisZ.</text>
</comment>
<dbReference type="EMBL" id="CP002583">
    <property type="protein sequence ID" value="ADZ91043.1"/>
    <property type="molecule type" value="Genomic_DNA"/>
</dbReference>
<gene>
    <name evidence="16" type="primary">hisG</name>
    <name evidence="18" type="ordered locus">Marme_1787</name>
</gene>
<evidence type="ECO:0000259" key="17">
    <source>
        <dbReference type="Pfam" id="PF01634"/>
    </source>
</evidence>
<evidence type="ECO:0000256" key="4">
    <source>
        <dbReference type="ARBA" id="ARBA00009489"/>
    </source>
</evidence>
<comment type="pathway">
    <text evidence="3 16">Amino-acid biosynthesis; L-histidine biosynthesis; L-histidine from 5-phospho-alpha-D-ribose 1-diphosphate: step 1/9.</text>
</comment>
<evidence type="ECO:0000313" key="19">
    <source>
        <dbReference type="Proteomes" id="UP000001062"/>
    </source>
</evidence>
<dbReference type="HAMAP" id="MF_01018">
    <property type="entry name" value="HisG_Short"/>
    <property type="match status" value="1"/>
</dbReference>
<keyword evidence="10 16" id="KW-0328">Glycosyltransferase</keyword>
<evidence type="ECO:0000256" key="11">
    <source>
        <dbReference type="ARBA" id="ARBA00022679"/>
    </source>
</evidence>
<dbReference type="PANTHER" id="PTHR21403:SF8">
    <property type="entry name" value="ATP PHOSPHORIBOSYLTRANSFERASE"/>
    <property type="match status" value="1"/>
</dbReference>
<evidence type="ECO:0000256" key="16">
    <source>
        <dbReference type="HAMAP-Rule" id="MF_01018"/>
    </source>
</evidence>
<dbReference type="UniPathway" id="UPA00031">
    <property type="reaction ID" value="UER00006"/>
</dbReference>
<evidence type="ECO:0000256" key="13">
    <source>
        <dbReference type="ARBA" id="ARBA00022840"/>
    </source>
</evidence>
<keyword evidence="11 16" id="KW-0808">Transferase</keyword>
<dbReference type="InterPro" id="IPR024893">
    <property type="entry name" value="ATP_PRibTrfase_HisG_short"/>
</dbReference>
<reference evidence="18 19" key="1">
    <citation type="journal article" date="2012" name="Stand. Genomic Sci.">
        <title>Complete genome sequence of the melanogenic marine bacterium Marinomonas mediterranea type strain (MMB-1(T)).</title>
        <authorList>
            <person name="Lucas-Elio P."/>
            <person name="Goodwin L."/>
            <person name="Woyke T."/>
            <person name="Pitluck S."/>
            <person name="Nolan M."/>
            <person name="Kyrpides N.C."/>
            <person name="Detter J.C."/>
            <person name="Copeland A."/>
            <person name="Teshima H."/>
            <person name="Bruce D."/>
            <person name="Detter C."/>
            <person name="Tapia R."/>
            <person name="Han S."/>
            <person name="Land M.L."/>
            <person name="Ivanova N."/>
            <person name="Mikhailova N."/>
            <person name="Johnston A.W."/>
            <person name="Sanchez-Amat A."/>
        </authorList>
    </citation>
    <scope>NUCLEOTIDE SEQUENCE [LARGE SCALE GENOMIC DNA]</scope>
    <source>
        <strain evidence="19">ATCC 700492 / JCM 21426 / NBRC 103028 / MMB-1</strain>
    </source>
</reference>
<comment type="function">
    <text evidence="15 16">Catalyzes the condensation of ATP and 5-phosphoribose 1-diphosphate to form N'-(5'-phosphoribosyl)-ATP (PR-ATP). Has a crucial role in the pathway because the rate of histidine biosynthesis seems to be controlled primarily by regulation of HisG enzymatic activity.</text>
</comment>
<evidence type="ECO:0000313" key="18">
    <source>
        <dbReference type="EMBL" id="ADZ91043.1"/>
    </source>
</evidence>
<sequence>MYRRKTRGFGCTYFKGCELIMKETLTIALSKGRILDETLPLFEKANIIPAEDMKKSRKLIFDTNHLNIKLVLLRATDVPTYVEHGVADFGVAGKDVLMEAGAKNLYELLDLEISKCRLMTAGVVGEALPNRRLKVASKFSKTAKSYFAEQGIQADVIKLYGAMELAPIMGLADLIVDIVDTGNTLRANGLEARDLIANISTRLVVNKAAYKTKYEQIEPIIEMLRSAVRNEGE</sequence>
<dbReference type="CDD" id="cd13595">
    <property type="entry name" value="PBP2_HisGs"/>
    <property type="match status" value="1"/>
</dbReference>
<keyword evidence="8 16" id="KW-0963">Cytoplasm</keyword>